<proteinExistence type="predicted"/>
<keyword evidence="2" id="KW-1185">Reference proteome</keyword>
<reference evidence="1" key="1">
    <citation type="journal article" date="2023" name="bioRxiv">
        <title>Improved chromosome-level genome assembly for marigold (Tagetes erecta).</title>
        <authorList>
            <person name="Jiang F."/>
            <person name="Yuan L."/>
            <person name="Wang S."/>
            <person name="Wang H."/>
            <person name="Xu D."/>
            <person name="Wang A."/>
            <person name="Fan W."/>
        </authorList>
    </citation>
    <scope>NUCLEOTIDE SEQUENCE</scope>
    <source>
        <strain evidence="1">WSJ</strain>
        <tissue evidence="1">Leaf</tissue>
    </source>
</reference>
<dbReference type="Proteomes" id="UP001229421">
    <property type="component" value="Unassembled WGS sequence"/>
</dbReference>
<gene>
    <name evidence="1" type="ORF">QVD17_24852</name>
</gene>
<sequence length="91" mass="10288">MPASCPFQQVSFLYLDHEVKSFARIVLVTESGLHISRRNVLLYLIEAFINNLAELEIESCYDLKEVPAGLCLTRLIFLDISDCLSINSLPN</sequence>
<organism evidence="1 2">
    <name type="scientific">Tagetes erecta</name>
    <name type="common">African marigold</name>
    <dbReference type="NCBI Taxonomy" id="13708"/>
    <lineage>
        <taxon>Eukaryota</taxon>
        <taxon>Viridiplantae</taxon>
        <taxon>Streptophyta</taxon>
        <taxon>Embryophyta</taxon>
        <taxon>Tracheophyta</taxon>
        <taxon>Spermatophyta</taxon>
        <taxon>Magnoliopsida</taxon>
        <taxon>eudicotyledons</taxon>
        <taxon>Gunneridae</taxon>
        <taxon>Pentapetalae</taxon>
        <taxon>asterids</taxon>
        <taxon>campanulids</taxon>
        <taxon>Asterales</taxon>
        <taxon>Asteraceae</taxon>
        <taxon>Asteroideae</taxon>
        <taxon>Heliantheae alliance</taxon>
        <taxon>Tageteae</taxon>
        <taxon>Tagetes</taxon>
    </lineage>
</organism>
<dbReference type="EMBL" id="JAUHHV010000006">
    <property type="protein sequence ID" value="KAK1422016.1"/>
    <property type="molecule type" value="Genomic_DNA"/>
</dbReference>
<accession>A0AAD8KIH3</accession>
<name>A0AAD8KIH3_TARER</name>
<dbReference type="Gene3D" id="3.80.10.10">
    <property type="entry name" value="Ribonuclease Inhibitor"/>
    <property type="match status" value="1"/>
</dbReference>
<evidence type="ECO:0000313" key="1">
    <source>
        <dbReference type="EMBL" id="KAK1422016.1"/>
    </source>
</evidence>
<comment type="caution">
    <text evidence="1">The sequence shown here is derived from an EMBL/GenBank/DDBJ whole genome shotgun (WGS) entry which is preliminary data.</text>
</comment>
<protein>
    <submittedName>
        <fullName evidence="1">Uncharacterized protein</fullName>
    </submittedName>
</protein>
<dbReference type="AlphaFoldDB" id="A0AAD8KIH3"/>
<dbReference type="InterPro" id="IPR032675">
    <property type="entry name" value="LRR_dom_sf"/>
</dbReference>
<evidence type="ECO:0000313" key="2">
    <source>
        <dbReference type="Proteomes" id="UP001229421"/>
    </source>
</evidence>